<evidence type="ECO:0000259" key="4">
    <source>
        <dbReference type="Pfam" id="PF13860"/>
    </source>
</evidence>
<dbReference type="PROSITE" id="PS51125">
    <property type="entry name" value="NHL"/>
    <property type="match status" value="1"/>
</dbReference>
<feature type="transmembrane region" description="Helical" evidence="3">
    <location>
        <begin position="953"/>
        <end position="974"/>
    </location>
</feature>
<dbReference type="Gene3D" id="3.30.1920.20">
    <property type="match status" value="2"/>
</dbReference>
<feature type="compositionally biased region" description="Low complexity" evidence="2">
    <location>
        <begin position="917"/>
        <end position="927"/>
    </location>
</feature>
<dbReference type="SUPFAM" id="SSF63829">
    <property type="entry name" value="Calcium-dependent phosphotriesterase"/>
    <property type="match status" value="1"/>
</dbReference>
<feature type="region of interest" description="Disordered" evidence="2">
    <location>
        <begin position="910"/>
        <end position="944"/>
    </location>
</feature>
<dbReference type="eggNOG" id="arCOG03561">
    <property type="taxonomic scope" value="Archaea"/>
</dbReference>
<dbReference type="GO" id="GO:0008270">
    <property type="term" value="F:zinc ion binding"/>
    <property type="evidence" value="ECO:0007669"/>
    <property type="project" value="UniProtKB-KW"/>
</dbReference>
<evidence type="ECO:0000313" key="5">
    <source>
        <dbReference type="EMBL" id="CAJ36918.1"/>
    </source>
</evidence>
<evidence type="ECO:0000256" key="3">
    <source>
        <dbReference type="SAM" id="Phobius"/>
    </source>
</evidence>
<evidence type="ECO:0000313" key="6">
    <source>
        <dbReference type="Proteomes" id="UP000000663"/>
    </source>
</evidence>
<keyword evidence="3" id="KW-0472">Membrane</keyword>
<dbReference type="InterPro" id="IPR058094">
    <property type="entry name" value="Ig-like_OmpL47-like"/>
</dbReference>
<dbReference type="NCBIfam" id="NF047446">
    <property type="entry name" value="barrel_OmpL47"/>
    <property type="match status" value="3"/>
</dbReference>
<dbReference type="AlphaFoldDB" id="Q0W3X5"/>
<dbReference type="GO" id="GO:0043161">
    <property type="term" value="P:proteasome-mediated ubiquitin-dependent protein catabolic process"/>
    <property type="evidence" value="ECO:0007669"/>
    <property type="project" value="TreeGrafter"/>
</dbReference>
<dbReference type="KEGG" id="rci:RCIX1696"/>
<dbReference type="InterPro" id="IPR011042">
    <property type="entry name" value="6-blade_b-propeller_TolB-like"/>
</dbReference>
<dbReference type="Pfam" id="PF13860">
    <property type="entry name" value="FlgD_ig"/>
    <property type="match status" value="1"/>
</dbReference>
<dbReference type="InterPro" id="IPR025965">
    <property type="entry name" value="FlgD/Vpr_Ig-like"/>
</dbReference>
<accession>Q0W3X5</accession>
<keyword evidence="1" id="KW-0677">Repeat</keyword>
<feature type="compositionally biased region" description="Pro residues" evidence="2">
    <location>
        <begin position="928"/>
        <end position="940"/>
    </location>
</feature>
<dbReference type="Gene3D" id="2.60.40.4070">
    <property type="match status" value="1"/>
</dbReference>
<dbReference type="CDD" id="cd05819">
    <property type="entry name" value="NHL"/>
    <property type="match status" value="1"/>
</dbReference>
<dbReference type="Proteomes" id="UP000000663">
    <property type="component" value="Chromosome"/>
</dbReference>
<dbReference type="PANTHER" id="PTHR24104">
    <property type="entry name" value="E3 UBIQUITIN-PROTEIN LIGASE NHLRC1-RELATED"/>
    <property type="match status" value="1"/>
</dbReference>
<evidence type="ECO:0000256" key="1">
    <source>
        <dbReference type="ARBA" id="ARBA00022737"/>
    </source>
</evidence>
<keyword evidence="3" id="KW-1133">Transmembrane helix</keyword>
<dbReference type="PANTHER" id="PTHR24104:SF25">
    <property type="entry name" value="PROTEIN LIN-41"/>
    <property type="match status" value="1"/>
</dbReference>
<dbReference type="GO" id="GO:0061630">
    <property type="term" value="F:ubiquitin protein ligase activity"/>
    <property type="evidence" value="ECO:0007669"/>
    <property type="project" value="TreeGrafter"/>
</dbReference>
<gene>
    <name evidence="5" type="ORF">RCIX1696</name>
</gene>
<dbReference type="Gene3D" id="2.120.10.30">
    <property type="entry name" value="TolB, C-terminal domain"/>
    <property type="match status" value="2"/>
</dbReference>
<protein>
    <recommendedName>
        <fullName evidence="4">FlgD/Vpr Ig-like domain-containing protein</fullName>
    </recommendedName>
</protein>
<organism evidence="5 6">
    <name type="scientific">Methanocella arvoryzae (strain DSM 22066 / NBRC 105507 / MRE50)</name>
    <dbReference type="NCBI Taxonomy" id="351160"/>
    <lineage>
        <taxon>Archaea</taxon>
        <taxon>Methanobacteriati</taxon>
        <taxon>Methanobacteriota</taxon>
        <taxon>Stenosarchaea group</taxon>
        <taxon>Methanomicrobia</taxon>
        <taxon>Methanocellales</taxon>
        <taxon>Methanocellaceae</taxon>
        <taxon>Methanocella</taxon>
    </lineage>
</organism>
<keyword evidence="3" id="KW-0812">Transmembrane</keyword>
<sequence>MGGGLIKVSIRFAAACIAVYVLLLIATAEVHAASASTTITDVVVNADRVTIYYALSNTAPSLVQFEITDSKGSVVRTLSESGKLPGSHNIVWDCKDSSGKRVPTGTYTVKLAATGKIIGGSTEVLHDFYIDSDGMIFVTAAFGSSTGSILVYNSTASYWGSIGSDLEVPWGIAKKFDSGPYYQGGTLYVTDYYGETLSTIKEGKQSTKGLSFEPKCAAFNSTGYLFILSSAGEGRVYVLDSSGKLAYSFSVAYPTGLYIDSSDNIYVTGNDRLSIYTPAGSLTGTPFKVIGVGKGTGNNQFNQPTGVAVYNGRIYVADNMNKRIQIFDSNGNYIQTYLMINTAGEGVYPEYLHFDSNGNLYMSTGHSLNAIYAPSSRSFTTVDIFPPTVTCKTNVTPRNGWYNSDVEVTVSVTDDYAGVKSLKMGWNNDSISLVPVNLQDIPKFYFDDEGNTTLYWMCEDNANNVVYGNITISIDKTKPEIYGAPDPLANAYGWHKGDVVVRFTASDARSGVAFTSSDVTVTGECTNWSVVGSAEDCAGNRNTTSVLVSIDRTPPVITGGPTSVPNSNGWYNRSVQVNFTATDARSGVEHISPNVTLAGEGSGQSATCTAVDKACNTATKEITGINIDLTAPQTKVSLSGTTGSSGCYVGDVTLTLSCNDSLSGVKTTEYSTDGSTWTTYSGPVTFSNEGTITVYYRSVDNADNVEDMKSVTFILDRTAPVSSAALSGTMGDNDWYVSDVVVTITAVDKGPSGVRATEYSLDGSTWQPYTAPVTFPADGTTTVYYRSVDNAGNLEADKQVSFKIDKTLPAITGTLSGERSSLGWFEGDASLSLSYGDDLSGVRSVMYSLDGSSWHTYTGTVKIPKAGSHYVYYGVIDNAGNRKNGTSHVYFPPASVQYLWSLISPTATPTPTPAVTPTPGAEVTPSPAVAPTPEVTPTPMPTTTVQTSPGNNWWLYLSGLLVVGLAGAGAYFLFLRK</sequence>
<reference evidence="5 6" key="1">
    <citation type="journal article" date="2006" name="Science">
        <title>Genome of rice cluster I archaea -- the key methane producers in the rice rhizosphere.</title>
        <authorList>
            <person name="Erkel C."/>
            <person name="Kube M."/>
            <person name="Reinhardt R."/>
            <person name="Liesack W."/>
        </authorList>
    </citation>
    <scope>NUCLEOTIDE SEQUENCE [LARGE SCALE GENOMIC DNA]</scope>
    <source>
        <strain evidence="6">DSM 22066 / NBRC 105507 / MRE50</strain>
    </source>
</reference>
<keyword evidence="6" id="KW-1185">Reference proteome</keyword>
<feature type="domain" description="FlgD/Vpr Ig-like" evidence="4">
    <location>
        <begin position="45"/>
        <end position="114"/>
    </location>
</feature>
<dbReference type="Pfam" id="PF01436">
    <property type="entry name" value="NHL"/>
    <property type="match status" value="1"/>
</dbReference>
<dbReference type="PATRIC" id="fig|351160.9.peg.1360"/>
<dbReference type="EMBL" id="AM114193">
    <property type="protein sequence ID" value="CAJ36918.1"/>
    <property type="molecule type" value="Genomic_DNA"/>
</dbReference>
<dbReference type="InterPro" id="IPR050952">
    <property type="entry name" value="TRIM-NHL_E3_ligases"/>
</dbReference>
<evidence type="ECO:0000256" key="2">
    <source>
        <dbReference type="SAM" id="MobiDB-lite"/>
    </source>
</evidence>
<dbReference type="InterPro" id="IPR001258">
    <property type="entry name" value="NHL_repeat"/>
</dbReference>
<name>Q0W3X5_METAR</name>
<dbReference type="STRING" id="351160.RCIX1696"/>
<proteinExistence type="predicted"/>
<dbReference type="GO" id="GO:0000209">
    <property type="term" value="P:protein polyubiquitination"/>
    <property type="evidence" value="ECO:0007669"/>
    <property type="project" value="TreeGrafter"/>
</dbReference>